<reference evidence="2 3" key="1">
    <citation type="submission" date="2019-03" db="EMBL/GenBank/DDBJ databases">
        <title>Genomic features of bacteria from cold environments.</title>
        <authorList>
            <person name="Shen L."/>
        </authorList>
    </citation>
    <scope>NUCLEOTIDE SEQUENCE [LARGE SCALE GENOMIC DNA]</scope>
    <source>
        <strain evidence="3">T3246-1</strain>
    </source>
</reference>
<accession>A0ABY2DYQ8</accession>
<feature type="domain" description="HTH arsR-type" evidence="1">
    <location>
        <begin position="15"/>
        <end position="99"/>
    </location>
</feature>
<dbReference type="SMART" id="SM00418">
    <property type="entry name" value="HTH_ARSR"/>
    <property type="match status" value="1"/>
</dbReference>
<dbReference type="Pfam" id="PF12840">
    <property type="entry name" value="HTH_20"/>
    <property type="match status" value="1"/>
</dbReference>
<dbReference type="InterPro" id="IPR001845">
    <property type="entry name" value="HTH_ArsR_DNA-bd_dom"/>
</dbReference>
<dbReference type="InterPro" id="IPR011991">
    <property type="entry name" value="ArsR-like_HTH"/>
</dbReference>
<dbReference type="EMBL" id="SMNA01000020">
    <property type="protein sequence ID" value="TDE88159.1"/>
    <property type="molecule type" value="Genomic_DNA"/>
</dbReference>
<sequence>MPAYVQPPLPETVEMAIEAFGNRVRVAILAHLAKTDAATSREIADALDLSIRPAQRHVWYLEEIGLVDVDQPGGDRRGTRPRYSLNRRAATRLYEELGQYIGLSEPPQR</sequence>
<dbReference type="CDD" id="cd00090">
    <property type="entry name" value="HTH_ARSR"/>
    <property type="match status" value="1"/>
</dbReference>
<dbReference type="Proteomes" id="UP000504882">
    <property type="component" value="Unassembled WGS sequence"/>
</dbReference>
<proteinExistence type="predicted"/>
<dbReference type="InterPro" id="IPR036390">
    <property type="entry name" value="WH_DNA-bd_sf"/>
</dbReference>
<evidence type="ECO:0000313" key="2">
    <source>
        <dbReference type="EMBL" id="TDE88159.1"/>
    </source>
</evidence>
<dbReference type="Gene3D" id="1.10.10.10">
    <property type="entry name" value="Winged helix-like DNA-binding domain superfamily/Winged helix DNA-binding domain"/>
    <property type="match status" value="1"/>
</dbReference>
<organism evidence="2 3">
    <name type="scientific">Occultella glacieicola</name>
    <dbReference type="NCBI Taxonomy" id="2518684"/>
    <lineage>
        <taxon>Bacteria</taxon>
        <taxon>Bacillati</taxon>
        <taxon>Actinomycetota</taxon>
        <taxon>Actinomycetes</taxon>
        <taxon>Micrococcales</taxon>
        <taxon>Ruaniaceae</taxon>
        <taxon>Occultella</taxon>
    </lineage>
</organism>
<protein>
    <submittedName>
        <fullName evidence="2">ArsR family transcriptional regulator</fullName>
    </submittedName>
</protein>
<comment type="caution">
    <text evidence="2">The sequence shown here is derived from an EMBL/GenBank/DDBJ whole genome shotgun (WGS) entry which is preliminary data.</text>
</comment>
<dbReference type="SUPFAM" id="SSF46785">
    <property type="entry name" value="Winged helix' DNA-binding domain"/>
    <property type="match status" value="1"/>
</dbReference>
<name>A0ABY2DYQ8_9MICO</name>
<keyword evidence="3" id="KW-1185">Reference proteome</keyword>
<evidence type="ECO:0000313" key="3">
    <source>
        <dbReference type="Proteomes" id="UP000504882"/>
    </source>
</evidence>
<dbReference type="InterPro" id="IPR036388">
    <property type="entry name" value="WH-like_DNA-bd_sf"/>
</dbReference>
<evidence type="ECO:0000259" key="1">
    <source>
        <dbReference type="SMART" id="SM00418"/>
    </source>
</evidence>
<gene>
    <name evidence="2" type="ORF">EXU48_23855</name>
</gene>
<dbReference type="RefSeq" id="WP_133110206.1">
    <property type="nucleotide sequence ID" value="NZ_SMNA01000020.1"/>
</dbReference>